<dbReference type="Proteomes" id="UP000779574">
    <property type="component" value="Unassembled WGS sequence"/>
</dbReference>
<dbReference type="GO" id="GO:0003676">
    <property type="term" value="F:nucleic acid binding"/>
    <property type="evidence" value="ECO:0007669"/>
    <property type="project" value="InterPro"/>
</dbReference>
<dbReference type="Pfam" id="PF01585">
    <property type="entry name" value="G-patch"/>
    <property type="match status" value="1"/>
</dbReference>
<dbReference type="InterPro" id="IPR025239">
    <property type="entry name" value="DUF4187"/>
</dbReference>
<evidence type="ECO:0000313" key="4">
    <source>
        <dbReference type="EMBL" id="KAG9696856.1"/>
    </source>
</evidence>
<name>A0A9P8JCZ1_AURME</name>
<dbReference type="Pfam" id="PF13821">
    <property type="entry name" value="DUF4187"/>
    <property type="match status" value="1"/>
</dbReference>
<dbReference type="SMART" id="SM00443">
    <property type="entry name" value="G_patch"/>
    <property type="match status" value="1"/>
</dbReference>
<evidence type="ECO:0000259" key="3">
    <source>
        <dbReference type="PROSITE" id="PS50174"/>
    </source>
</evidence>
<dbReference type="PROSITE" id="PS50174">
    <property type="entry name" value="G_PATCH"/>
    <property type="match status" value="1"/>
</dbReference>
<feature type="region of interest" description="Disordered" evidence="2">
    <location>
        <begin position="62"/>
        <end position="143"/>
    </location>
</feature>
<dbReference type="PANTHER" id="PTHR21032:SF0">
    <property type="entry name" value="G PATCH DOMAIN-CONTAINING PROTEIN 11"/>
    <property type="match status" value="1"/>
</dbReference>
<feature type="domain" description="G-patch" evidence="3">
    <location>
        <begin position="159"/>
        <end position="205"/>
    </location>
</feature>
<feature type="non-terminal residue" evidence="4">
    <location>
        <position position="388"/>
    </location>
</feature>
<dbReference type="SMART" id="SM01173">
    <property type="entry name" value="DUF4187"/>
    <property type="match status" value="1"/>
</dbReference>
<reference evidence="4" key="1">
    <citation type="journal article" date="2021" name="J Fungi (Basel)">
        <title>Virulence traits and population genomics of the black yeast Aureobasidium melanogenum.</title>
        <authorList>
            <person name="Cernosa A."/>
            <person name="Sun X."/>
            <person name="Gostincar C."/>
            <person name="Fang C."/>
            <person name="Gunde-Cimerman N."/>
            <person name="Song Z."/>
        </authorList>
    </citation>
    <scope>NUCLEOTIDE SEQUENCE</scope>
    <source>
        <strain evidence="4">EXF-9911</strain>
    </source>
</reference>
<accession>A0A9P8JCZ1</accession>
<gene>
    <name evidence="4" type="ORF">KCU76_g3437</name>
</gene>
<evidence type="ECO:0000256" key="1">
    <source>
        <dbReference type="SAM" id="Coils"/>
    </source>
</evidence>
<dbReference type="PANTHER" id="PTHR21032">
    <property type="entry name" value="G PATCH DOMAIN-CONTAINING PROTEIN 11"/>
    <property type="match status" value="1"/>
</dbReference>
<evidence type="ECO:0000313" key="5">
    <source>
        <dbReference type="Proteomes" id="UP000779574"/>
    </source>
</evidence>
<comment type="caution">
    <text evidence="4">The sequence shown here is derived from an EMBL/GenBank/DDBJ whole genome shotgun (WGS) entry which is preliminary data.</text>
</comment>
<reference evidence="4" key="2">
    <citation type="submission" date="2021-08" db="EMBL/GenBank/DDBJ databases">
        <authorList>
            <person name="Gostincar C."/>
            <person name="Sun X."/>
            <person name="Song Z."/>
            <person name="Gunde-Cimerman N."/>
        </authorList>
    </citation>
    <scope>NUCLEOTIDE SEQUENCE</scope>
    <source>
        <strain evidence="4">EXF-9911</strain>
    </source>
</reference>
<sequence>MNVDERAQETLTLTQTNLWTAAGPARSFSRRLGISALQIVGISGDNSYTVHQRRPETLAATSHLRNKPQTRQTFQYPKKPRNTKNSPSQPANMSDAEDDYMNMTFSDPVSSAPKTSLQRQQERRRLASLKAQPKTKKELEKEAELARETALATSTLSNPTSKGAQMMAKMGFKGGALGKNATNARTEPIEISIKEGKGGIGMDNEKKRKIREHMEELQGREKKQKAEAGEYRERVAREREEKRKEGMWWGAMKVCEKFDTEEEVEKQGKSTHQDPKKVNVLWRNLALQRQQRDRDKVLRKGALDSLSSRWNDDEADADDKVAMGVEVEDLEDEEDTELEEFNTLDVGERLEKVVGYLRNTYHYCFWCKYRYADESMEGCPGLTEDEHD</sequence>
<dbReference type="InterPro" id="IPR000467">
    <property type="entry name" value="G_patch_dom"/>
</dbReference>
<evidence type="ECO:0000256" key="2">
    <source>
        <dbReference type="SAM" id="MobiDB-lite"/>
    </source>
</evidence>
<organism evidence="4 5">
    <name type="scientific">Aureobasidium melanogenum</name>
    <name type="common">Aureobasidium pullulans var. melanogenum</name>
    <dbReference type="NCBI Taxonomy" id="46634"/>
    <lineage>
        <taxon>Eukaryota</taxon>
        <taxon>Fungi</taxon>
        <taxon>Dikarya</taxon>
        <taxon>Ascomycota</taxon>
        <taxon>Pezizomycotina</taxon>
        <taxon>Dothideomycetes</taxon>
        <taxon>Dothideomycetidae</taxon>
        <taxon>Dothideales</taxon>
        <taxon>Saccotheciaceae</taxon>
        <taxon>Aureobasidium</taxon>
    </lineage>
</organism>
<dbReference type="GO" id="GO:0000776">
    <property type="term" value="C:kinetochore"/>
    <property type="evidence" value="ECO:0007669"/>
    <property type="project" value="TreeGrafter"/>
</dbReference>
<feature type="coiled-coil region" evidence="1">
    <location>
        <begin position="207"/>
        <end position="241"/>
    </location>
</feature>
<dbReference type="OrthoDB" id="786951at2759"/>
<protein>
    <recommendedName>
        <fullName evidence="3">G-patch domain-containing protein</fullName>
    </recommendedName>
</protein>
<keyword evidence="1" id="KW-0175">Coiled coil</keyword>
<proteinExistence type="predicted"/>
<dbReference type="InterPro" id="IPR039249">
    <property type="entry name" value="GPATCH11"/>
</dbReference>
<dbReference type="EMBL" id="JAHFXF010000091">
    <property type="protein sequence ID" value="KAG9696856.1"/>
    <property type="molecule type" value="Genomic_DNA"/>
</dbReference>
<feature type="compositionally biased region" description="Polar residues" evidence="2">
    <location>
        <begin position="83"/>
        <end position="92"/>
    </location>
</feature>
<feature type="compositionally biased region" description="Polar residues" evidence="2">
    <location>
        <begin position="103"/>
        <end position="119"/>
    </location>
</feature>
<dbReference type="AlphaFoldDB" id="A0A9P8JCZ1"/>